<comment type="caution">
    <text evidence="1">The sequence shown here is derived from an EMBL/GenBank/DDBJ whole genome shotgun (WGS) entry which is preliminary data.</text>
</comment>
<dbReference type="AlphaFoldDB" id="A0AAE3VAB6"/>
<keyword evidence="2" id="KW-1185">Reference proteome</keyword>
<organism evidence="1 2">
    <name type="scientific">Moryella indoligenes</name>
    <dbReference type="NCBI Taxonomy" id="371674"/>
    <lineage>
        <taxon>Bacteria</taxon>
        <taxon>Bacillati</taxon>
        <taxon>Bacillota</taxon>
        <taxon>Clostridia</taxon>
        <taxon>Lachnospirales</taxon>
        <taxon>Lachnospiraceae</taxon>
        <taxon>Moryella</taxon>
    </lineage>
</organism>
<accession>A0AAE3VAB6</accession>
<reference evidence="1" key="1">
    <citation type="submission" date="2023-07" db="EMBL/GenBank/DDBJ databases">
        <title>Genomic Encyclopedia of Type Strains, Phase IV (KMG-IV): sequencing the most valuable type-strain genomes for metagenomic binning, comparative biology and taxonomic classification.</title>
        <authorList>
            <person name="Goeker M."/>
        </authorList>
    </citation>
    <scope>NUCLEOTIDE SEQUENCE</scope>
    <source>
        <strain evidence="1">DSM 19659</strain>
    </source>
</reference>
<gene>
    <name evidence="1" type="ORF">J2S20_001287</name>
</gene>
<sequence length="40" mass="4320">METLVLSGRKMGSFLLGKKLGGFGSGSGYIGYYRNNLFIS</sequence>
<dbReference type="EMBL" id="JAUSTO010000007">
    <property type="protein sequence ID" value="MDQ0152593.1"/>
    <property type="molecule type" value="Genomic_DNA"/>
</dbReference>
<protein>
    <submittedName>
        <fullName evidence="1">Uncharacterized protein</fullName>
    </submittedName>
</protein>
<evidence type="ECO:0000313" key="1">
    <source>
        <dbReference type="EMBL" id="MDQ0152593.1"/>
    </source>
</evidence>
<name>A0AAE3VAB6_9FIRM</name>
<dbReference type="Proteomes" id="UP001241537">
    <property type="component" value="Unassembled WGS sequence"/>
</dbReference>
<proteinExistence type="predicted"/>
<evidence type="ECO:0000313" key="2">
    <source>
        <dbReference type="Proteomes" id="UP001241537"/>
    </source>
</evidence>